<dbReference type="PROSITE" id="PS50869">
    <property type="entry name" value="BRICHOS"/>
    <property type="match status" value="1"/>
</dbReference>
<evidence type="ECO:0000313" key="4">
    <source>
        <dbReference type="Proteomes" id="UP000694523"/>
    </source>
</evidence>
<dbReference type="Ensembl" id="ENSNMLT00000032259.1">
    <property type="protein sequence ID" value="ENSNMLP00000028902.1"/>
    <property type="gene ID" value="ENSNMLG00000018347.1"/>
</dbReference>
<dbReference type="Proteomes" id="UP000694523">
    <property type="component" value="Unplaced"/>
</dbReference>
<proteinExistence type="predicted"/>
<keyword evidence="4" id="KW-1185">Reference proteome</keyword>
<keyword evidence="1" id="KW-1015">Disulfide bond</keyword>
<reference evidence="3" key="2">
    <citation type="submission" date="2025-09" db="UniProtKB">
        <authorList>
            <consortium name="Ensembl"/>
        </authorList>
    </citation>
    <scope>IDENTIFICATION</scope>
</reference>
<protein>
    <submittedName>
        <fullName evidence="3">BRICHOS domain containing 5</fullName>
    </submittedName>
</protein>
<dbReference type="Pfam" id="PF04089">
    <property type="entry name" value="BRICHOS"/>
    <property type="match status" value="1"/>
</dbReference>
<organism evidence="3 4">
    <name type="scientific">Neogobius melanostomus</name>
    <name type="common">round goby</name>
    <dbReference type="NCBI Taxonomy" id="47308"/>
    <lineage>
        <taxon>Eukaryota</taxon>
        <taxon>Metazoa</taxon>
        <taxon>Chordata</taxon>
        <taxon>Craniata</taxon>
        <taxon>Vertebrata</taxon>
        <taxon>Euteleostomi</taxon>
        <taxon>Actinopterygii</taxon>
        <taxon>Neopterygii</taxon>
        <taxon>Teleostei</taxon>
        <taxon>Neoteleostei</taxon>
        <taxon>Acanthomorphata</taxon>
        <taxon>Gobiaria</taxon>
        <taxon>Gobiiformes</taxon>
        <taxon>Gobioidei</taxon>
        <taxon>Gobiidae</taxon>
        <taxon>Benthophilinae</taxon>
        <taxon>Neogobiini</taxon>
        <taxon>Neogobius</taxon>
    </lineage>
</organism>
<dbReference type="Gene3D" id="3.30.390.150">
    <property type="match status" value="1"/>
</dbReference>
<dbReference type="InterPro" id="IPR007084">
    <property type="entry name" value="BRICHOS_dom"/>
</dbReference>
<evidence type="ECO:0000259" key="2">
    <source>
        <dbReference type="PROSITE" id="PS50869"/>
    </source>
</evidence>
<dbReference type="InterPro" id="IPR051772">
    <property type="entry name" value="Gastrokine"/>
</dbReference>
<accession>A0A8C6U3N3</accession>
<reference evidence="3" key="1">
    <citation type="submission" date="2025-08" db="UniProtKB">
        <authorList>
            <consortium name="Ensembl"/>
        </authorList>
    </citation>
    <scope>IDENTIFICATION</scope>
</reference>
<feature type="domain" description="BRICHOS" evidence="2">
    <location>
        <begin position="49"/>
        <end position="134"/>
    </location>
</feature>
<dbReference type="PANTHER" id="PTHR16483">
    <property type="entry name" value="GASTROKINE 1"/>
    <property type="match status" value="1"/>
</dbReference>
<evidence type="ECO:0000256" key="1">
    <source>
        <dbReference type="ARBA" id="ARBA00023157"/>
    </source>
</evidence>
<dbReference type="AlphaFoldDB" id="A0A8C6U3N3"/>
<sequence>SFSVPFPSQGVLAQSRGISAPISPRLWFNWAFQKTTTLPPDVVTFYVASAANQTSTVLFDTRHGLICYKPAHQKACFLQKMEESDYDNVQCYLTANETLRQTEFLSVVGSSPVDMSTLDEPLQQLCQDGTVHWTHKTDGPGKQRLVYFCIDICFPSNICVSVCFYYLPE</sequence>
<dbReference type="SMART" id="SM01039">
    <property type="entry name" value="BRICHOS"/>
    <property type="match status" value="1"/>
</dbReference>
<name>A0A8C6U3N3_9GOBI</name>
<evidence type="ECO:0000313" key="3">
    <source>
        <dbReference type="Ensembl" id="ENSNMLP00000028902.1"/>
    </source>
</evidence>